<dbReference type="InterPro" id="IPR017850">
    <property type="entry name" value="Alkaline_phosphatase_core_sf"/>
</dbReference>
<sequence length="263" mass="28546">MRARPTFAQEDWLIMVTTDHGHRVPLGGHGGCGIDERGTFLLAVGSGIAAGARPIDVRQVDLAATALQHFGVAANLDGKSVRIRSTDPFDALALRTTVDETGIPATLAGWSVDRSRMPSGGMTEWRGWSFTTDEFWSRTQSGQERETRGVFAVADSDEFADKSGGSGFDSTLVSPQYTVIPGSTVRLNYVTHHRQEGAQKADVLVSFNGGADQLVRRYSADARATVESLPVTVPAGATTMTVKFRYYDASNNWYWVIDDLRVG</sequence>
<keyword evidence="2" id="KW-1185">Reference proteome</keyword>
<gene>
    <name evidence="1" type="ORF">GCM10007977_087080</name>
</gene>
<dbReference type="Gene3D" id="2.60.120.200">
    <property type="match status" value="1"/>
</dbReference>
<comment type="caution">
    <text evidence="1">The sequence shown here is derived from an EMBL/GenBank/DDBJ whole genome shotgun (WGS) entry which is preliminary data.</text>
</comment>
<name>A0A917X5S8_9ACTN</name>
<organism evidence="1 2">
    <name type="scientific">Dactylosporangium sucinum</name>
    <dbReference type="NCBI Taxonomy" id="1424081"/>
    <lineage>
        <taxon>Bacteria</taxon>
        <taxon>Bacillati</taxon>
        <taxon>Actinomycetota</taxon>
        <taxon>Actinomycetes</taxon>
        <taxon>Micromonosporales</taxon>
        <taxon>Micromonosporaceae</taxon>
        <taxon>Dactylosporangium</taxon>
    </lineage>
</organism>
<evidence type="ECO:0000313" key="1">
    <source>
        <dbReference type="EMBL" id="GGM71917.1"/>
    </source>
</evidence>
<reference evidence="1" key="2">
    <citation type="submission" date="2020-09" db="EMBL/GenBank/DDBJ databases">
        <authorList>
            <person name="Sun Q."/>
            <person name="Ohkuma M."/>
        </authorList>
    </citation>
    <scope>NUCLEOTIDE SEQUENCE</scope>
    <source>
        <strain evidence="1">JCM 19831</strain>
    </source>
</reference>
<protein>
    <recommendedName>
        <fullName evidence="3">Nucleotide pyrophosphatase</fullName>
    </recommendedName>
</protein>
<dbReference type="AlphaFoldDB" id="A0A917X5S8"/>
<reference evidence="1" key="1">
    <citation type="journal article" date="2014" name="Int. J. Syst. Evol. Microbiol.">
        <title>Complete genome sequence of Corynebacterium casei LMG S-19264T (=DSM 44701T), isolated from a smear-ripened cheese.</title>
        <authorList>
            <consortium name="US DOE Joint Genome Institute (JGI-PGF)"/>
            <person name="Walter F."/>
            <person name="Albersmeier A."/>
            <person name="Kalinowski J."/>
            <person name="Ruckert C."/>
        </authorList>
    </citation>
    <scope>NUCLEOTIDE SEQUENCE</scope>
    <source>
        <strain evidence="1">JCM 19831</strain>
    </source>
</reference>
<proteinExistence type="predicted"/>
<evidence type="ECO:0000313" key="2">
    <source>
        <dbReference type="Proteomes" id="UP000642070"/>
    </source>
</evidence>
<evidence type="ECO:0008006" key="3">
    <source>
        <dbReference type="Google" id="ProtNLM"/>
    </source>
</evidence>
<accession>A0A917X5S8</accession>
<dbReference type="SUPFAM" id="SSF53649">
    <property type="entry name" value="Alkaline phosphatase-like"/>
    <property type="match status" value="1"/>
</dbReference>
<dbReference type="Proteomes" id="UP000642070">
    <property type="component" value="Unassembled WGS sequence"/>
</dbReference>
<dbReference type="EMBL" id="BMPI01000063">
    <property type="protein sequence ID" value="GGM71917.1"/>
    <property type="molecule type" value="Genomic_DNA"/>
</dbReference>
<dbReference type="RefSeq" id="WP_190255935.1">
    <property type="nucleotide sequence ID" value="NZ_BMPI01000063.1"/>
</dbReference>
<dbReference type="Gene3D" id="3.40.720.10">
    <property type="entry name" value="Alkaline Phosphatase, subunit A"/>
    <property type="match status" value="1"/>
</dbReference>